<feature type="region of interest" description="Disordered" evidence="5">
    <location>
        <begin position="1"/>
        <end position="50"/>
    </location>
</feature>
<reference evidence="6 7" key="1">
    <citation type="submission" date="2015-08" db="EMBL/GenBank/DDBJ databases">
        <title>Emmonsia species relationships and genome sequence.</title>
        <authorList>
            <person name="Cuomo C.A."/>
            <person name="Schwartz I.S."/>
            <person name="Kenyon C."/>
            <person name="De Hoog G.S."/>
            <person name="Govender N.P."/>
            <person name="Botha A."/>
            <person name="Moreno L."/>
            <person name="De Vries M."/>
            <person name="Munoz J.F."/>
            <person name="Stielow J.B."/>
        </authorList>
    </citation>
    <scope>NUCLEOTIDE SEQUENCE [LARGE SCALE GENOMIC DNA]</scope>
    <source>
        <strain evidence="6 7">EI222</strain>
    </source>
</reference>
<evidence type="ECO:0000313" key="6">
    <source>
        <dbReference type="EMBL" id="OJD23883.1"/>
    </source>
</evidence>
<comment type="function">
    <text evidence="1">Involved in pre-mRNA splicing.</text>
</comment>
<dbReference type="Proteomes" id="UP000242791">
    <property type="component" value="Unassembled WGS sequence"/>
</dbReference>
<evidence type="ECO:0000256" key="3">
    <source>
        <dbReference type="ARBA" id="ARBA00022664"/>
    </source>
</evidence>
<feature type="compositionally biased region" description="Polar residues" evidence="5">
    <location>
        <begin position="79"/>
        <end position="89"/>
    </location>
</feature>
<protein>
    <submittedName>
        <fullName evidence="6">Pre-mRNA-splicing factor cwc15</fullName>
    </submittedName>
</protein>
<dbReference type="GO" id="GO:0045292">
    <property type="term" value="P:mRNA cis splicing, via spliceosome"/>
    <property type="evidence" value="ECO:0007669"/>
    <property type="project" value="TreeGrafter"/>
</dbReference>
<feature type="compositionally biased region" description="Acidic residues" evidence="5">
    <location>
        <begin position="96"/>
        <end position="106"/>
    </location>
</feature>
<evidence type="ECO:0000256" key="5">
    <source>
        <dbReference type="SAM" id="MobiDB-lite"/>
    </source>
</evidence>
<feature type="compositionally biased region" description="Acidic residues" evidence="5">
    <location>
        <begin position="131"/>
        <end position="145"/>
    </location>
</feature>
<dbReference type="PANTHER" id="PTHR12718:SF2">
    <property type="entry name" value="SPLICEOSOME-ASSOCIATED PROTEIN CWC15 HOMOLOG"/>
    <property type="match status" value="1"/>
</dbReference>
<dbReference type="Pfam" id="PF04889">
    <property type="entry name" value="Cwf_Cwc_15"/>
    <property type="match status" value="1"/>
</dbReference>
<feature type="region of interest" description="Disordered" evidence="5">
    <location>
        <begin position="65"/>
        <end position="177"/>
    </location>
</feature>
<feature type="compositionally biased region" description="Low complexity" evidence="5">
    <location>
        <begin position="66"/>
        <end position="78"/>
    </location>
</feature>
<organism evidence="6 7">
    <name type="scientific">Blastomyces percursus</name>
    <dbReference type="NCBI Taxonomy" id="1658174"/>
    <lineage>
        <taxon>Eukaryota</taxon>
        <taxon>Fungi</taxon>
        <taxon>Dikarya</taxon>
        <taxon>Ascomycota</taxon>
        <taxon>Pezizomycotina</taxon>
        <taxon>Eurotiomycetes</taxon>
        <taxon>Eurotiomycetidae</taxon>
        <taxon>Onygenales</taxon>
        <taxon>Ajellomycetaceae</taxon>
        <taxon>Blastomyces</taxon>
    </lineage>
</organism>
<evidence type="ECO:0000313" key="7">
    <source>
        <dbReference type="Proteomes" id="UP000242791"/>
    </source>
</evidence>
<dbReference type="OrthoDB" id="30179at2759"/>
<dbReference type="GO" id="GO:0003723">
    <property type="term" value="F:RNA binding"/>
    <property type="evidence" value="ECO:0007669"/>
    <property type="project" value="TreeGrafter"/>
</dbReference>
<keyword evidence="3" id="KW-0507">mRNA processing</keyword>
<dbReference type="InterPro" id="IPR006973">
    <property type="entry name" value="Cwf_Cwc_15"/>
</dbReference>
<evidence type="ECO:0000256" key="4">
    <source>
        <dbReference type="ARBA" id="ARBA00023187"/>
    </source>
</evidence>
<sequence length="330" mass="36936">MTTAHRPTFDPARGKEALRGPAYHQRLLPAHTFLKTRKPGQGGDADEKRDLKAELLKAEAAHFAKKAISQDASASSASPPTTIEPSMTKRQLENGPSEDEIGDIEDPETKRRKILEETRDIDADSAGSESDSSEDDSDDDEDETAELMRELEKIKKERAEQKAKEEQEREAQEQEKREVDIARGNPLLNPQDFNVKRRWDDDVVFKNQARGTENRGKKEFVNDLLRSDFHKRFMEGAQRPHPACPALAHHPVHPVLLAHLLRPSDLVLSLLVLVLALAPALGRVLVHVHVLLPAHQVQSLRAPAEYYNPQPSTYPMPPGVAPFDELGQDP</sequence>
<accession>A0A1J9QUH1</accession>
<comment type="caution">
    <text evidence="6">The sequence shown here is derived from an EMBL/GenBank/DDBJ whole genome shotgun (WGS) entry which is preliminary data.</text>
</comment>
<feature type="region of interest" description="Disordered" evidence="5">
    <location>
        <begin position="311"/>
        <end position="330"/>
    </location>
</feature>
<evidence type="ECO:0000256" key="2">
    <source>
        <dbReference type="ARBA" id="ARBA00006644"/>
    </source>
</evidence>
<dbReference type="STRING" id="1658174.A0A1J9QUH1"/>
<feature type="compositionally biased region" description="Basic and acidic residues" evidence="5">
    <location>
        <begin position="146"/>
        <end position="177"/>
    </location>
</feature>
<dbReference type="VEuPathDB" id="FungiDB:ACJ73_04765"/>
<dbReference type="GO" id="GO:0071013">
    <property type="term" value="C:catalytic step 2 spliceosome"/>
    <property type="evidence" value="ECO:0007669"/>
    <property type="project" value="TreeGrafter"/>
</dbReference>
<dbReference type="PANTHER" id="PTHR12718">
    <property type="entry name" value="CELL CYCLE CONTROL PROTEIN CWF15"/>
    <property type="match status" value="1"/>
</dbReference>
<keyword evidence="7" id="KW-1185">Reference proteome</keyword>
<comment type="similarity">
    <text evidence="2">Belongs to the CWC15 family.</text>
</comment>
<keyword evidence="4" id="KW-0508">mRNA splicing</keyword>
<name>A0A1J9QUH1_9EURO</name>
<gene>
    <name evidence="6" type="ORF">ACJ73_04765</name>
</gene>
<evidence type="ECO:0000256" key="1">
    <source>
        <dbReference type="ARBA" id="ARBA00003777"/>
    </source>
</evidence>
<proteinExistence type="inferred from homology"/>
<dbReference type="AlphaFoldDB" id="A0A1J9QUH1"/>
<dbReference type="EMBL" id="LGTZ01000685">
    <property type="protein sequence ID" value="OJD23883.1"/>
    <property type="molecule type" value="Genomic_DNA"/>
</dbReference>